<keyword evidence="3" id="KW-1185">Reference proteome</keyword>
<reference evidence="2 3" key="1">
    <citation type="journal article" date="2024" name="Commun. Biol.">
        <title>Comparative genomic analysis of thermophilic fungi reveals convergent evolutionary adaptations and gene losses.</title>
        <authorList>
            <person name="Steindorff A.S."/>
            <person name="Aguilar-Pontes M.V."/>
            <person name="Robinson A.J."/>
            <person name="Andreopoulos B."/>
            <person name="LaButti K."/>
            <person name="Kuo A."/>
            <person name="Mondo S."/>
            <person name="Riley R."/>
            <person name="Otillar R."/>
            <person name="Haridas S."/>
            <person name="Lipzen A."/>
            <person name="Grimwood J."/>
            <person name="Schmutz J."/>
            <person name="Clum A."/>
            <person name="Reid I.D."/>
            <person name="Moisan M.C."/>
            <person name="Butler G."/>
            <person name="Nguyen T.T.M."/>
            <person name="Dewar K."/>
            <person name="Conant G."/>
            <person name="Drula E."/>
            <person name="Henrissat B."/>
            <person name="Hansel C."/>
            <person name="Singer S."/>
            <person name="Hutchinson M.I."/>
            <person name="de Vries R.P."/>
            <person name="Natvig D.O."/>
            <person name="Powell A.J."/>
            <person name="Tsang A."/>
            <person name="Grigoriev I.V."/>
        </authorList>
    </citation>
    <scope>NUCLEOTIDE SEQUENCE [LARGE SCALE GENOMIC DNA]</scope>
    <source>
        <strain evidence="2 3">CBS 494.80</strain>
    </source>
</reference>
<protein>
    <submittedName>
        <fullName evidence="2">Uncharacterized protein</fullName>
    </submittedName>
</protein>
<dbReference type="Proteomes" id="UP001595075">
    <property type="component" value="Unassembled WGS sequence"/>
</dbReference>
<keyword evidence="1" id="KW-1133">Transmembrane helix</keyword>
<name>A0ABR4CSS7_9HELO</name>
<evidence type="ECO:0000256" key="1">
    <source>
        <dbReference type="SAM" id="Phobius"/>
    </source>
</evidence>
<keyword evidence="1" id="KW-0812">Transmembrane</keyword>
<accession>A0ABR4CSS7</accession>
<dbReference type="EMBL" id="JAZHXI010000004">
    <property type="protein sequence ID" value="KAL2072852.1"/>
    <property type="molecule type" value="Genomic_DNA"/>
</dbReference>
<evidence type="ECO:0000313" key="3">
    <source>
        <dbReference type="Proteomes" id="UP001595075"/>
    </source>
</evidence>
<feature type="transmembrane region" description="Helical" evidence="1">
    <location>
        <begin position="58"/>
        <end position="80"/>
    </location>
</feature>
<evidence type="ECO:0000313" key="2">
    <source>
        <dbReference type="EMBL" id="KAL2072852.1"/>
    </source>
</evidence>
<organism evidence="2 3">
    <name type="scientific">Oculimacula yallundae</name>
    <dbReference type="NCBI Taxonomy" id="86028"/>
    <lineage>
        <taxon>Eukaryota</taxon>
        <taxon>Fungi</taxon>
        <taxon>Dikarya</taxon>
        <taxon>Ascomycota</taxon>
        <taxon>Pezizomycotina</taxon>
        <taxon>Leotiomycetes</taxon>
        <taxon>Helotiales</taxon>
        <taxon>Ploettnerulaceae</taxon>
        <taxon>Oculimacula</taxon>
    </lineage>
</organism>
<keyword evidence="1" id="KW-0472">Membrane</keyword>
<gene>
    <name evidence="2" type="ORF">VTL71DRAFT_12195</name>
</gene>
<comment type="caution">
    <text evidence="2">The sequence shown here is derived from an EMBL/GenBank/DDBJ whole genome shotgun (WGS) entry which is preliminary data.</text>
</comment>
<proteinExistence type="predicted"/>
<sequence length="88" mass="9242">MGSSSSKHSKAVNESSKDWQCMEARAGLPDLPVRTCSSIPIAISAICHIHNIAKDAGIALTLVVLVGSLLVNGLDLISVLGDYGVRLR</sequence>